<keyword evidence="2" id="KW-1185">Reference proteome</keyword>
<organism evidence="1 2">
    <name type="scientific">Methylococcus capsulatus</name>
    <dbReference type="NCBI Taxonomy" id="414"/>
    <lineage>
        <taxon>Bacteria</taxon>
        <taxon>Pseudomonadati</taxon>
        <taxon>Pseudomonadota</taxon>
        <taxon>Gammaproteobacteria</taxon>
        <taxon>Methylococcales</taxon>
        <taxon>Methylococcaceae</taxon>
        <taxon>Methylococcus</taxon>
    </lineage>
</organism>
<dbReference type="Proteomes" id="UP001359308">
    <property type="component" value="Chromosome"/>
</dbReference>
<gene>
    <name evidence="1" type="ORF">N4J17_05485</name>
</gene>
<name>A0ABZ2F7D3_METCP</name>
<proteinExistence type="predicted"/>
<evidence type="ECO:0000313" key="1">
    <source>
        <dbReference type="EMBL" id="WWF03071.1"/>
    </source>
</evidence>
<dbReference type="RefSeq" id="WP_198322179.1">
    <property type="nucleotide sequence ID" value="NZ_CP104311.1"/>
</dbReference>
<dbReference type="EMBL" id="CP104311">
    <property type="protein sequence ID" value="WWF03071.1"/>
    <property type="molecule type" value="Genomic_DNA"/>
</dbReference>
<accession>A0ABZ2F7D3</accession>
<sequence>MSAEPAAVAAAMAAATAAHRASEVGETVKSYLRRLRFRDPALIERLASECVERARRRVAKLDSAELSRRAIEEAQWSLDQALARALGVNASREPSLIAGARAALLLGDLGVGADEFYLNASANSVLASLLYKHLPRPQPPEAPVAMHPQKLRFFLFKSV</sequence>
<evidence type="ECO:0000313" key="2">
    <source>
        <dbReference type="Proteomes" id="UP001359308"/>
    </source>
</evidence>
<protein>
    <submittedName>
        <fullName evidence="1">Uncharacterized protein</fullName>
    </submittedName>
</protein>
<reference evidence="1 2" key="1">
    <citation type="submission" date="2022-09" db="EMBL/GenBank/DDBJ databases">
        <authorList>
            <person name="Giprobiosintez L."/>
        </authorList>
    </citation>
    <scope>NUCLEOTIDE SEQUENCE [LARGE SCALE GENOMIC DNA]</scope>
    <source>
        <strain evidence="2">VKPM-B-12549 (GBS-15)</strain>
    </source>
</reference>